<gene>
    <name evidence="3" type="ORF">N7469_011565</name>
</gene>
<dbReference type="Proteomes" id="UP001147733">
    <property type="component" value="Unassembled WGS sequence"/>
</dbReference>
<organism evidence="3 4">
    <name type="scientific">Penicillium citrinum</name>
    <dbReference type="NCBI Taxonomy" id="5077"/>
    <lineage>
        <taxon>Eukaryota</taxon>
        <taxon>Fungi</taxon>
        <taxon>Dikarya</taxon>
        <taxon>Ascomycota</taxon>
        <taxon>Pezizomycotina</taxon>
        <taxon>Eurotiomycetes</taxon>
        <taxon>Eurotiomycetidae</taxon>
        <taxon>Eurotiales</taxon>
        <taxon>Aspergillaceae</taxon>
        <taxon>Penicillium</taxon>
    </lineage>
</organism>
<feature type="transmembrane region" description="Helical" evidence="2">
    <location>
        <begin position="177"/>
        <end position="195"/>
    </location>
</feature>
<keyword evidence="2" id="KW-1133">Transmembrane helix</keyword>
<evidence type="ECO:0000313" key="4">
    <source>
        <dbReference type="Proteomes" id="UP001147733"/>
    </source>
</evidence>
<proteinExistence type="predicted"/>
<evidence type="ECO:0000313" key="3">
    <source>
        <dbReference type="EMBL" id="KAJ5216700.1"/>
    </source>
</evidence>
<feature type="transmembrane region" description="Helical" evidence="2">
    <location>
        <begin position="279"/>
        <end position="300"/>
    </location>
</feature>
<dbReference type="EMBL" id="JAPQKT010000011">
    <property type="protein sequence ID" value="KAJ5216700.1"/>
    <property type="molecule type" value="Genomic_DNA"/>
</dbReference>
<feature type="transmembrane region" description="Helical" evidence="2">
    <location>
        <begin position="253"/>
        <end position="273"/>
    </location>
</feature>
<reference evidence="3" key="2">
    <citation type="journal article" date="2023" name="IMA Fungus">
        <title>Comparative genomic study of the Penicillium genus elucidates a diverse pangenome and 15 lateral gene transfer events.</title>
        <authorList>
            <person name="Petersen C."/>
            <person name="Sorensen T."/>
            <person name="Nielsen M.R."/>
            <person name="Sondergaard T.E."/>
            <person name="Sorensen J.L."/>
            <person name="Fitzpatrick D.A."/>
            <person name="Frisvad J.C."/>
            <person name="Nielsen K.L."/>
        </authorList>
    </citation>
    <scope>NUCLEOTIDE SEQUENCE</scope>
    <source>
        <strain evidence="3">IBT 23319</strain>
    </source>
</reference>
<evidence type="ECO:0000256" key="1">
    <source>
        <dbReference type="SAM" id="MobiDB-lite"/>
    </source>
</evidence>
<accession>A0A9W9NBB2</accession>
<keyword evidence="2" id="KW-0812">Transmembrane</keyword>
<comment type="caution">
    <text evidence="3">The sequence shown here is derived from an EMBL/GenBank/DDBJ whole genome shotgun (WGS) entry which is preliminary data.</text>
</comment>
<dbReference type="AlphaFoldDB" id="A0A9W9NBB2"/>
<sequence length="416" mass="46415">MQWFPVGRDDSSGWRLDVVSLITILGESLMARHIQPLTASKLCLLPRIIPAPQAFLGSTRAARLPSLPNSVCGVYSGTLVQELNYFANVLLPITTMKSFEVAIWHITLSSKILIQTMMILKPERSFDAMADRSRSQHPEREALVSPRTLSPLNLLTIFSSLLVLGALIWALMLNDGVAVLALVAIASASILIGIASHWRPQLAARPTDAVVPKGDILIRTREGAFVIIQCTEEVARELFMGPEECNYLVSDQLFKVLGGISLSLVTLSVIFLGNCSWTMQAVIAVIYVMLNVFYWIASLLPPSWLWDLSRYRCEEVTPQHLRNADKPKFDESKEIESKPSFTRSLWFAIQATGEVEWVTVSDAAPRTPEWKTWLELAKINCGNPDWDAVGEKDRLMKKAHHRSEAPASLPLRRETA</sequence>
<dbReference type="RefSeq" id="XP_056494979.1">
    <property type="nucleotide sequence ID" value="XM_056650470.1"/>
</dbReference>
<dbReference type="GeneID" id="81389637"/>
<feature type="region of interest" description="Disordered" evidence="1">
    <location>
        <begin position="397"/>
        <end position="416"/>
    </location>
</feature>
<feature type="transmembrane region" description="Helical" evidence="2">
    <location>
        <begin position="152"/>
        <end position="171"/>
    </location>
</feature>
<evidence type="ECO:0000256" key="2">
    <source>
        <dbReference type="SAM" id="Phobius"/>
    </source>
</evidence>
<keyword evidence="4" id="KW-1185">Reference proteome</keyword>
<reference evidence="3" key="1">
    <citation type="submission" date="2022-11" db="EMBL/GenBank/DDBJ databases">
        <authorList>
            <person name="Petersen C."/>
        </authorList>
    </citation>
    <scope>NUCLEOTIDE SEQUENCE</scope>
    <source>
        <strain evidence="3">IBT 23319</strain>
    </source>
</reference>
<name>A0A9W9NBB2_PENCI</name>
<dbReference type="OrthoDB" id="5412502at2759"/>
<keyword evidence="2" id="KW-0472">Membrane</keyword>
<protein>
    <submittedName>
        <fullName evidence="3">Uncharacterized protein</fullName>
    </submittedName>
</protein>